<dbReference type="PRINTS" id="PR00359">
    <property type="entry name" value="BP450"/>
</dbReference>
<reference evidence="8 9" key="1">
    <citation type="submission" date="2023-10" db="EMBL/GenBank/DDBJ databases">
        <title>Development of a sustainable strategy for remediation of hydrocarbon-contaminated territories based on the waste exchange concept.</title>
        <authorList>
            <person name="Krivoruchko A."/>
        </authorList>
    </citation>
    <scope>NUCLEOTIDE SEQUENCE [LARGE SCALE GENOMIC DNA]</scope>
    <source>
        <strain evidence="8 9">IEGM 1203</strain>
    </source>
</reference>
<keyword evidence="7" id="KW-0503">Monooxygenase</keyword>
<name>A0ABU4BYS3_RHOGO</name>
<comment type="caution">
    <text evidence="8">The sequence shown here is derived from an EMBL/GenBank/DDBJ whole genome shotgun (WGS) entry which is preliminary data.</text>
</comment>
<dbReference type="InterPro" id="IPR036396">
    <property type="entry name" value="Cyt_P450_sf"/>
</dbReference>
<proteinExistence type="inferred from homology"/>
<dbReference type="EMBL" id="JAWLKB010000010">
    <property type="protein sequence ID" value="MDV6269344.1"/>
    <property type="molecule type" value="Genomic_DNA"/>
</dbReference>
<sequence length="417" mass="46322">MPELNLPDGFDVTDPQMYGKRVPLAEFAELRRCAPVWWNAQEPGTGGFHDGGAWVVSRHADVRDVSLRSEEFSNNVNGCVPRHEDNITAEELEVSKYVLINKDAPEHTQLRKLVARLFTPRSVEAMRAGLEERAEEIAKAAAASGTGDFVQQVASELPMQAISDLIGVPQEARRQLYEWSNQMTGYDDESMAGESRMASAQILGYAYQLAEARRDEPLDDIISRLVQANVDGEALTPEQFGFFVIMLAVAGNETTRNATTLGMMAFLAYPDQWELYKRERPRTAADEIIRWASPLTSFQRTALVDTQIAGTPIKKGQRVVLLYGSANFDESAFENPDVFDILRDPNPHLAFGGTGPHYCVGANLARMEIDLIFNKIADHMPDISKLGDPSRLASGWINGIKEFRVDYGNNASCPVEH</sequence>
<keyword evidence="3" id="KW-0349">Heme</keyword>
<dbReference type="Proteomes" id="UP001185927">
    <property type="component" value="Unassembled WGS sequence"/>
</dbReference>
<keyword evidence="9" id="KW-1185">Reference proteome</keyword>
<protein>
    <submittedName>
        <fullName evidence="8">Cytochrome P450</fullName>
    </submittedName>
</protein>
<evidence type="ECO:0000256" key="7">
    <source>
        <dbReference type="ARBA" id="ARBA00023033"/>
    </source>
</evidence>
<dbReference type="CDD" id="cd11033">
    <property type="entry name" value="CYP142-like"/>
    <property type="match status" value="1"/>
</dbReference>
<dbReference type="InterPro" id="IPR001128">
    <property type="entry name" value="Cyt_P450"/>
</dbReference>
<dbReference type="Pfam" id="PF00067">
    <property type="entry name" value="p450"/>
    <property type="match status" value="1"/>
</dbReference>
<evidence type="ECO:0000256" key="4">
    <source>
        <dbReference type="ARBA" id="ARBA00022723"/>
    </source>
</evidence>
<evidence type="ECO:0000256" key="1">
    <source>
        <dbReference type="ARBA" id="ARBA00001971"/>
    </source>
</evidence>
<dbReference type="RefSeq" id="WP_045070091.1">
    <property type="nucleotide sequence ID" value="NZ_CEDU01000004.1"/>
</dbReference>
<evidence type="ECO:0000256" key="5">
    <source>
        <dbReference type="ARBA" id="ARBA00023002"/>
    </source>
</evidence>
<dbReference type="SUPFAM" id="SSF48264">
    <property type="entry name" value="Cytochrome P450"/>
    <property type="match status" value="1"/>
</dbReference>
<accession>A0ABU4BYS3</accession>
<keyword evidence="5" id="KW-0560">Oxidoreductase</keyword>
<dbReference type="PANTHER" id="PTHR46696:SF4">
    <property type="entry name" value="BIOTIN BIOSYNTHESIS CYTOCHROME P450"/>
    <property type="match status" value="1"/>
</dbReference>
<evidence type="ECO:0000313" key="8">
    <source>
        <dbReference type="EMBL" id="MDV6269344.1"/>
    </source>
</evidence>
<dbReference type="InterPro" id="IPR002397">
    <property type="entry name" value="Cyt_P450_B"/>
</dbReference>
<keyword evidence="4" id="KW-0479">Metal-binding</keyword>
<evidence type="ECO:0000256" key="2">
    <source>
        <dbReference type="ARBA" id="ARBA00010617"/>
    </source>
</evidence>
<keyword evidence="6" id="KW-0408">Iron</keyword>
<dbReference type="Gene3D" id="1.10.630.10">
    <property type="entry name" value="Cytochrome P450"/>
    <property type="match status" value="1"/>
</dbReference>
<evidence type="ECO:0000313" key="9">
    <source>
        <dbReference type="Proteomes" id="UP001185927"/>
    </source>
</evidence>
<organism evidence="8 9">
    <name type="scientific">Rhodococcus globerulus</name>
    <dbReference type="NCBI Taxonomy" id="33008"/>
    <lineage>
        <taxon>Bacteria</taxon>
        <taxon>Bacillati</taxon>
        <taxon>Actinomycetota</taxon>
        <taxon>Actinomycetes</taxon>
        <taxon>Mycobacteriales</taxon>
        <taxon>Nocardiaceae</taxon>
        <taxon>Rhodococcus</taxon>
    </lineage>
</organism>
<comment type="similarity">
    <text evidence="2">Belongs to the cytochrome P450 family.</text>
</comment>
<evidence type="ECO:0000256" key="3">
    <source>
        <dbReference type="ARBA" id="ARBA00022617"/>
    </source>
</evidence>
<dbReference type="PANTHER" id="PTHR46696">
    <property type="entry name" value="P450, PUTATIVE (EUROFUNG)-RELATED"/>
    <property type="match status" value="1"/>
</dbReference>
<gene>
    <name evidence="8" type="ORF">R3Q16_22260</name>
</gene>
<evidence type="ECO:0000256" key="6">
    <source>
        <dbReference type="ARBA" id="ARBA00023004"/>
    </source>
</evidence>
<comment type="cofactor">
    <cofactor evidence="1">
        <name>heme</name>
        <dbReference type="ChEBI" id="CHEBI:30413"/>
    </cofactor>
</comment>